<reference evidence="1" key="2">
    <citation type="journal article" date="2022" name="Res Sq">
        <title>Comparative Genomics Reveals Insights into the Divergent Evolution of Astigmatic Mites and Household Pest Adaptations.</title>
        <authorList>
            <person name="Xiong Q."/>
            <person name="Wan A.T.-Y."/>
            <person name="Liu X.-Y."/>
            <person name="Fung C.S.-H."/>
            <person name="Xiao X."/>
            <person name="Malainual N."/>
            <person name="Hou J."/>
            <person name="Wang L."/>
            <person name="Wang M."/>
            <person name="Yang K."/>
            <person name="Cui Y."/>
            <person name="Leung E."/>
            <person name="Nong W."/>
            <person name="Shin S.-K."/>
            <person name="Au S."/>
            <person name="Jeong K.Y."/>
            <person name="Chew F.T."/>
            <person name="Hui J."/>
            <person name="Leung T.F."/>
            <person name="Tungtrongchitr A."/>
            <person name="Zhong N."/>
            <person name="Liu Z."/>
            <person name="Tsui S."/>
        </authorList>
    </citation>
    <scope>NUCLEOTIDE SEQUENCE</scope>
    <source>
        <strain evidence="1">Derf</strain>
        <tissue evidence="1">Whole organism</tissue>
    </source>
</reference>
<evidence type="ECO:0000313" key="1">
    <source>
        <dbReference type="EMBL" id="KAH9516192.1"/>
    </source>
</evidence>
<name>A0A922L7H4_DERFA</name>
<dbReference type="EMBL" id="ASGP02000003">
    <property type="protein sequence ID" value="KAH9516192.1"/>
    <property type="molecule type" value="Genomic_DNA"/>
</dbReference>
<dbReference type="Proteomes" id="UP000790347">
    <property type="component" value="Unassembled WGS sequence"/>
</dbReference>
<gene>
    <name evidence="1" type="ORF">DERF_006947</name>
</gene>
<protein>
    <submittedName>
        <fullName evidence="1">Uncharacterized protein</fullName>
    </submittedName>
</protein>
<reference evidence="1" key="1">
    <citation type="submission" date="2013-05" db="EMBL/GenBank/DDBJ databases">
        <authorList>
            <person name="Yim A.K.Y."/>
            <person name="Chan T.F."/>
            <person name="Ji K.M."/>
            <person name="Liu X.Y."/>
            <person name="Zhou J.W."/>
            <person name="Li R.Q."/>
            <person name="Yang K.Y."/>
            <person name="Li J."/>
            <person name="Li M."/>
            <person name="Law P.T.W."/>
            <person name="Wu Y.L."/>
            <person name="Cai Z.L."/>
            <person name="Qin H."/>
            <person name="Bao Y."/>
            <person name="Leung R.K.K."/>
            <person name="Ng P.K.S."/>
            <person name="Zou J."/>
            <person name="Zhong X.J."/>
            <person name="Ran P.X."/>
            <person name="Zhong N.S."/>
            <person name="Liu Z.G."/>
            <person name="Tsui S.K.W."/>
        </authorList>
    </citation>
    <scope>NUCLEOTIDE SEQUENCE</scope>
    <source>
        <strain evidence="1">Derf</strain>
        <tissue evidence="1">Whole organism</tissue>
    </source>
</reference>
<accession>A0A922L7H4</accession>
<evidence type="ECO:0000313" key="2">
    <source>
        <dbReference type="Proteomes" id="UP000790347"/>
    </source>
</evidence>
<proteinExistence type="predicted"/>
<dbReference type="AlphaFoldDB" id="A0A922L7H4"/>
<keyword evidence="2" id="KW-1185">Reference proteome</keyword>
<comment type="caution">
    <text evidence="1">The sequence shown here is derived from an EMBL/GenBank/DDBJ whole genome shotgun (WGS) entry which is preliminary data.</text>
</comment>
<sequence length="64" mass="7502">MVTKKITTRLDRCCIYTPYPIISGRDLASIKQHFHCQEFDENPYNHRGVFHCGSNQQQSKSMLQ</sequence>
<organism evidence="1 2">
    <name type="scientific">Dermatophagoides farinae</name>
    <name type="common">American house dust mite</name>
    <dbReference type="NCBI Taxonomy" id="6954"/>
    <lineage>
        <taxon>Eukaryota</taxon>
        <taxon>Metazoa</taxon>
        <taxon>Ecdysozoa</taxon>
        <taxon>Arthropoda</taxon>
        <taxon>Chelicerata</taxon>
        <taxon>Arachnida</taxon>
        <taxon>Acari</taxon>
        <taxon>Acariformes</taxon>
        <taxon>Sarcoptiformes</taxon>
        <taxon>Astigmata</taxon>
        <taxon>Psoroptidia</taxon>
        <taxon>Analgoidea</taxon>
        <taxon>Pyroglyphidae</taxon>
        <taxon>Dermatophagoidinae</taxon>
        <taxon>Dermatophagoides</taxon>
    </lineage>
</organism>